<evidence type="ECO:0000313" key="1">
    <source>
        <dbReference type="EMBL" id="CAE0614393.1"/>
    </source>
</evidence>
<dbReference type="AlphaFoldDB" id="A0A7S3UJA1"/>
<sequence>MAISRSVIRESRRRSDPGGLCRVRSIAVGCGFARHHRRQTMAARGTPIHLAFQGCFKRGPSVRRHQICMSPGLRDTLTHREDGMTPHRTLEVPAAQGPARRGMESGHIMAASGGAETSPSGKQATLGPKNGPEVVVIRPQIFLPSSFPGPVREGLGVQAPQ</sequence>
<reference evidence="1" key="1">
    <citation type="submission" date="2021-01" db="EMBL/GenBank/DDBJ databases">
        <authorList>
            <person name="Corre E."/>
            <person name="Pelletier E."/>
            <person name="Niang G."/>
            <person name="Scheremetjew M."/>
            <person name="Finn R."/>
            <person name="Kale V."/>
            <person name="Holt S."/>
            <person name="Cochrane G."/>
            <person name="Meng A."/>
            <person name="Brown T."/>
            <person name="Cohen L."/>
        </authorList>
    </citation>
    <scope>NUCLEOTIDE SEQUENCE</scope>
    <source>
        <strain evidence="1">CCMP1795</strain>
    </source>
</reference>
<gene>
    <name evidence="1" type="ORF">OMAR00292_LOCUS268</name>
</gene>
<proteinExistence type="predicted"/>
<dbReference type="EMBL" id="HBIT01000914">
    <property type="protein sequence ID" value="CAE0614393.1"/>
    <property type="molecule type" value="Transcribed_RNA"/>
</dbReference>
<accession>A0A7S3UJA1</accession>
<name>A0A7S3UJA1_OXYMA</name>
<protein>
    <submittedName>
        <fullName evidence="1">Uncharacterized protein</fullName>
    </submittedName>
</protein>
<organism evidence="1">
    <name type="scientific">Oxyrrhis marina</name>
    <name type="common">Dinoflagellate</name>
    <dbReference type="NCBI Taxonomy" id="2969"/>
    <lineage>
        <taxon>Eukaryota</taxon>
        <taxon>Sar</taxon>
        <taxon>Alveolata</taxon>
        <taxon>Dinophyceae</taxon>
        <taxon>Oxyrrhinales</taxon>
        <taxon>Oxyrrhinaceae</taxon>
        <taxon>Oxyrrhis</taxon>
    </lineage>
</organism>